<comment type="caution">
    <text evidence="2">The sequence shown here is derived from an EMBL/GenBank/DDBJ whole genome shotgun (WGS) entry which is preliminary data.</text>
</comment>
<dbReference type="EMBL" id="JBDFRB010000013">
    <property type="protein sequence ID" value="MEN2745488.1"/>
    <property type="molecule type" value="Genomic_DNA"/>
</dbReference>
<dbReference type="Pfam" id="PF14300">
    <property type="entry name" value="DMP19"/>
    <property type="match status" value="1"/>
</dbReference>
<name>A0ABU9X1Z5_9MICC</name>
<dbReference type="InterPro" id="IPR025402">
    <property type="entry name" value="DMP19_C"/>
</dbReference>
<protein>
    <recommendedName>
        <fullName evidence="1">DNA mimic protein DMP19 C-terminal domain-containing protein</fullName>
    </recommendedName>
</protein>
<evidence type="ECO:0000313" key="3">
    <source>
        <dbReference type="Proteomes" id="UP001422074"/>
    </source>
</evidence>
<dbReference type="Gene3D" id="1.20.1420.60">
    <property type="match status" value="1"/>
</dbReference>
<organism evidence="2 3">
    <name type="scientific">Sinomonas halotolerans</name>
    <dbReference type="NCBI Taxonomy" id="1644133"/>
    <lineage>
        <taxon>Bacteria</taxon>
        <taxon>Bacillati</taxon>
        <taxon>Actinomycetota</taxon>
        <taxon>Actinomycetes</taxon>
        <taxon>Micrococcales</taxon>
        <taxon>Micrococcaceae</taxon>
        <taxon>Sinomonas</taxon>
    </lineage>
</organism>
<dbReference type="Proteomes" id="UP001422074">
    <property type="component" value="Unassembled WGS sequence"/>
</dbReference>
<dbReference type="RefSeq" id="WP_345885899.1">
    <property type="nucleotide sequence ID" value="NZ_JBDFRB010000013.1"/>
</dbReference>
<gene>
    <name evidence="2" type="ORF">ABCQ75_13215</name>
</gene>
<feature type="domain" description="DNA mimic protein DMP19 C-terminal" evidence="1">
    <location>
        <begin position="43"/>
        <end position="153"/>
    </location>
</feature>
<proteinExistence type="predicted"/>
<accession>A0ABU9X1Z5</accession>
<sequence length="294" mass="32341">MSTDQNPVVLPAQAVEAGSEAVVDANVDVVNAMYEELLDEREIAADALRSYYVDFYLTQSLEGGFAQYVVNSGDHHDIDQYVRDGLRAMGAERHAALFDELVSGFEALGEDDAEAYLDGDSSVPAVQRLEELDDRFDAVQADEDLVSLNGAWLSGAEGLLALDEDGIEDEIARRVGLIDDLEERRAEAEVDALADMPDFELVIRELCDVAGHELAEITMGDPNYRHEGVKTLAWRFTTDKGAYVMVEEDDEAYMIDPETQEVLAAVEFEELDEDEWQLTGVDGAGLVQEPKPAG</sequence>
<reference evidence="2 3" key="1">
    <citation type="submission" date="2024-05" db="EMBL/GenBank/DDBJ databases">
        <title>Sinomonas sp. nov., isolated from a waste landfill.</title>
        <authorList>
            <person name="Zhao Y."/>
        </authorList>
    </citation>
    <scope>NUCLEOTIDE SEQUENCE [LARGE SCALE GENOMIC DNA]</scope>
    <source>
        <strain evidence="2 3">CCTCC AB2014300</strain>
    </source>
</reference>
<evidence type="ECO:0000259" key="1">
    <source>
        <dbReference type="Pfam" id="PF14300"/>
    </source>
</evidence>
<evidence type="ECO:0000313" key="2">
    <source>
        <dbReference type="EMBL" id="MEN2745488.1"/>
    </source>
</evidence>
<keyword evidence="3" id="KW-1185">Reference proteome</keyword>